<dbReference type="PANTHER" id="PTHR46851:SF11">
    <property type="entry name" value="GYF DOMAIN-CONTAINING PROTEIN"/>
    <property type="match status" value="1"/>
</dbReference>
<evidence type="ECO:0000259" key="7">
    <source>
        <dbReference type="PROSITE" id="PS51925"/>
    </source>
</evidence>
<dbReference type="CDD" id="cd10567">
    <property type="entry name" value="SWIB-MDM2_like"/>
    <property type="match status" value="1"/>
</dbReference>
<dbReference type="OrthoDB" id="1870062at2759"/>
<dbReference type="InterPro" id="IPR001965">
    <property type="entry name" value="Znf_PHD"/>
</dbReference>
<organism evidence="8 9">
    <name type="scientific">Colocasia esculenta</name>
    <name type="common">Wild taro</name>
    <name type="synonym">Arum esculentum</name>
    <dbReference type="NCBI Taxonomy" id="4460"/>
    <lineage>
        <taxon>Eukaryota</taxon>
        <taxon>Viridiplantae</taxon>
        <taxon>Streptophyta</taxon>
        <taxon>Embryophyta</taxon>
        <taxon>Tracheophyta</taxon>
        <taxon>Spermatophyta</taxon>
        <taxon>Magnoliopsida</taxon>
        <taxon>Liliopsida</taxon>
        <taxon>Araceae</taxon>
        <taxon>Aroideae</taxon>
        <taxon>Colocasieae</taxon>
        <taxon>Colocasia</taxon>
    </lineage>
</organism>
<evidence type="ECO:0000259" key="6">
    <source>
        <dbReference type="PROSITE" id="PS51360"/>
    </source>
</evidence>
<dbReference type="InterPro" id="IPR004343">
    <property type="entry name" value="Plus-3_dom"/>
</dbReference>
<evidence type="ECO:0000256" key="4">
    <source>
        <dbReference type="SAM" id="MobiDB-lite"/>
    </source>
</evidence>
<dbReference type="PROSITE" id="PS50829">
    <property type="entry name" value="GYF"/>
    <property type="match status" value="1"/>
</dbReference>
<sequence>GSFWFDWRRERPVRAGSQNPQLRFLSLRLRLPAAAAARTPPEKPQSIRFRLLPRSSGAAGAWRPHRTPRASCCGISISQLQSAQKVLVFRQSVSPGVEISTLISEVLGVVGFLGGGHWEKGVDSVEIRVLSSGIIEMNDKRPKEEIAEDYCFVCKDGGKLLICEHGDCLKACHPQCVGKDESFFETGHRWTCGWHTCFICHKSSEYQCFCCPTSVCGACIIATDFVQLRKTKGFCSNCLKLLILAEENAEVDSDGCKLDFGNTETSEFLFKDYWHIIKEQEKLNIEDLREAESLLKKGENYKDIYISGQILEDEGELTSDTEYVNKSYNNEMTFPGDKVLRKRRKRSVKRFRFTKGNCTSWGSVELIEFLTSLGKDIAEPLKQWDVAHIIENYVNEKNLLHPNRKKKTVLCDDKLRSLFRKKTVRLVKIYKLLEGHFAENLDSDDSEFGSEDDAEPEIEKKLNKNSQAMRRNKTEKVHDPHKIYYASMIDKNIKLVYLRRSLVKELLENPDLETFEKKVVGCFVRVKNDPRDFEFPPDKRYLLRQVSGIKSTTDVYTVGEISTGIVLRVSNIWKDVRISMLSEDDFEEEEFEDLHQLVKKGLFKQPTVEELEEKVRSVHEDIMKHWIKRELFMLQKRIDRANEKGWFREYPLSLKVGKREQVRLLTEIPEVIPDIQGLEDMSNPQTDSQKESKGLKEIPEVIRDTHEFGDMANPQVDFLGESKGAKKIPEVTPDVKISEIANPQMDFHIESMKSDPSGEATEAKTEGKQAALPEEVTNDEGTEGQPESTDAKESFKEIAVIEIDDDDDDEPPRAMAKALQVSNLQEAKPIAFGEKESIWHYLDPSGRVQGPFPMSSLMYWKSQGFFGDSFKVWRTGQSPRDAMSLREAFLLPKK</sequence>
<dbReference type="SMART" id="SM00249">
    <property type="entry name" value="PHD"/>
    <property type="match status" value="1"/>
</dbReference>
<evidence type="ECO:0000313" key="9">
    <source>
        <dbReference type="Proteomes" id="UP000652761"/>
    </source>
</evidence>
<dbReference type="SMART" id="SM00444">
    <property type="entry name" value="GYF"/>
    <property type="match status" value="1"/>
</dbReference>
<protein>
    <submittedName>
        <fullName evidence="8">Uncharacterized protein</fullName>
    </submittedName>
</protein>
<feature type="domain" description="GYF" evidence="5">
    <location>
        <begin position="836"/>
        <end position="890"/>
    </location>
</feature>
<dbReference type="SUPFAM" id="SSF159042">
    <property type="entry name" value="Plus3-like"/>
    <property type="match status" value="1"/>
</dbReference>
<feature type="region of interest" description="Disordered" evidence="4">
    <location>
        <begin position="675"/>
        <end position="695"/>
    </location>
</feature>
<dbReference type="InterPro" id="IPR058668">
    <property type="entry name" value="NERD_dom"/>
</dbReference>
<evidence type="ECO:0000313" key="8">
    <source>
        <dbReference type="EMBL" id="MQL83389.1"/>
    </source>
</evidence>
<proteinExistence type="predicted"/>
<dbReference type="InterPro" id="IPR045894">
    <property type="entry name" value="At5g08430-like"/>
</dbReference>
<dbReference type="InterPro" id="IPR003169">
    <property type="entry name" value="GYF"/>
</dbReference>
<dbReference type="AlphaFoldDB" id="A0A843UUJ9"/>
<dbReference type="Pfam" id="PF02201">
    <property type="entry name" value="SWIB"/>
    <property type="match status" value="1"/>
</dbReference>
<dbReference type="SUPFAM" id="SSF55277">
    <property type="entry name" value="GYF domain"/>
    <property type="match status" value="1"/>
</dbReference>
<accession>A0A843UUJ9</accession>
<dbReference type="Gene3D" id="3.30.40.10">
    <property type="entry name" value="Zinc/RING finger domain, C3HC4 (zinc finger)"/>
    <property type="match status" value="1"/>
</dbReference>
<dbReference type="SUPFAM" id="SSF47592">
    <property type="entry name" value="SWIB/MDM2 domain"/>
    <property type="match status" value="1"/>
</dbReference>
<reference evidence="8" key="1">
    <citation type="submission" date="2017-07" db="EMBL/GenBank/DDBJ databases">
        <title>Taro Niue Genome Assembly and Annotation.</title>
        <authorList>
            <person name="Atibalentja N."/>
            <person name="Keating K."/>
            <person name="Fields C.J."/>
        </authorList>
    </citation>
    <scope>NUCLEOTIDE SEQUENCE</scope>
    <source>
        <strain evidence="8">Niue_2</strain>
        <tissue evidence="8">Leaf</tissue>
    </source>
</reference>
<dbReference type="InterPro" id="IPR036885">
    <property type="entry name" value="SWIB_MDM2_dom_sf"/>
</dbReference>
<dbReference type="InterPro" id="IPR003121">
    <property type="entry name" value="SWIB_MDM2_domain"/>
</dbReference>
<dbReference type="PROSITE" id="PS51360">
    <property type="entry name" value="PLUS3"/>
    <property type="match status" value="1"/>
</dbReference>
<evidence type="ECO:0000256" key="3">
    <source>
        <dbReference type="ARBA" id="ARBA00022833"/>
    </source>
</evidence>
<feature type="region of interest" description="Disordered" evidence="4">
    <location>
        <begin position="750"/>
        <end position="794"/>
    </location>
</feature>
<dbReference type="Pfam" id="PF02213">
    <property type="entry name" value="GYF"/>
    <property type="match status" value="1"/>
</dbReference>
<comment type="caution">
    <text evidence="8">The sequence shown here is derived from an EMBL/GenBank/DDBJ whole genome shotgun (WGS) entry which is preliminary data.</text>
</comment>
<feature type="domain" description="Plus3" evidence="6">
    <location>
        <begin position="487"/>
        <end position="623"/>
    </location>
</feature>
<keyword evidence="1" id="KW-0479">Metal-binding</keyword>
<keyword evidence="3" id="KW-0862">Zinc</keyword>
<dbReference type="EMBL" id="NMUH01000693">
    <property type="protein sequence ID" value="MQL83389.1"/>
    <property type="molecule type" value="Genomic_DNA"/>
</dbReference>
<dbReference type="GO" id="GO:0008270">
    <property type="term" value="F:zinc ion binding"/>
    <property type="evidence" value="ECO:0007669"/>
    <property type="project" value="UniProtKB-KW"/>
</dbReference>
<dbReference type="CDD" id="cd15568">
    <property type="entry name" value="PHD5_NSD"/>
    <property type="match status" value="1"/>
</dbReference>
<dbReference type="Pfam" id="PF03126">
    <property type="entry name" value="Plus-3"/>
    <property type="match status" value="1"/>
</dbReference>
<keyword evidence="9" id="KW-1185">Reference proteome</keyword>
<gene>
    <name evidence="8" type="ORF">Taro_015911</name>
</gene>
<evidence type="ECO:0000259" key="5">
    <source>
        <dbReference type="PROSITE" id="PS50829"/>
    </source>
</evidence>
<evidence type="ECO:0000256" key="2">
    <source>
        <dbReference type="ARBA" id="ARBA00022771"/>
    </source>
</evidence>
<dbReference type="GO" id="GO:0003677">
    <property type="term" value="F:DNA binding"/>
    <property type="evidence" value="ECO:0007669"/>
    <property type="project" value="InterPro"/>
</dbReference>
<dbReference type="SMART" id="SM00719">
    <property type="entry name" value="Plus3"/>
    <property type="match status" value="1"/>
</dbReference>
<dbReference type="Gene3D" id="3.90.70.200">
    <property type="entry name" value="Plus-3 domain"/>
    <property type="match status" value="1"/>
</dbReference>
<dbReference type="InterPro" id="IPR036128">
    <property type="entry name" value="Plus3-like_sf"/>
</dbReference>
<name>A0A843UUJ9_COLES</name>
<keyword evidence="2" id="KW-0863">Zinc-finger</keyword>
<dbReference type="PANTHER" id="PTHR46851">
    <property type="entry name" value="OS01G0884500 PROTEIN"/>
    <property type="match status" value="1"/>
</dbReference>
<dbReference type="InterPro" id="IPR035445">
    <property type="entry name" value="GYF-like_dom_sf"/>
</dbReference>
<dbReference type="Proteomes" id="UP000652761">
    <property type="component" value="Unassembled WGS sequence"/>
</dbReference>
<dbReference type="Gene3D" id="1.10.245.10">
    <property type="entry name" value="SWIB/MDM2 domain"/>
    <property type="match status" value="1"/>
</dbReference>
<dbReference type="Pfam" id="PF25980">
    <property type="entry name" value="NERD_plant"/>
    <property type="match status" value="1"/>
</dbReference>
<dbReference type="PROSITE" id="PS51925">
    <property type="entry name" value="SWIB_MDM2"/>
    <property type="match status" value="1"/>
</dbReference>
<dbReference type="InterPro" id="IPR013083">
    <property type="entry name" value="Znf_RING/FYVE/PHD"/>
</dbReference>
<evidence type="ECO:0000256" key="1">
    <source>
        <dbReference type="ARBA" id="ARBA00022723"/>
    </source>
</evidence>
<feature type="non-terminal residue" evidence="8">
    <location>
        <position position="894"/>
    </location>
</feature>
<dbReference type="Gene3D" id="3.30.1490.40">
    <property type="match status" value="1"/>
</dbReference>
<feature type="domain" description="DM2" evidence="7">
    <location>
        <begin position="355"/>
        <end position="439"/>
    </location>
</feature>